<dbReference type="InterPro" id="IPR011010">
    <property type="entry name" value="DNA_brk_join_enz"/>
</dbReference>
<proteinExistence type="predicted"/>
<dbReference type="EMBL" id="JAEKNS010000143">
    <property type="protein sequence ID" value="MBJ7595992.1"/>
    <property type="molecule type" value="Genomic_DNA"/>
</dbReference>
<protein>
    <recommendedName>
        <fullName evidence="3">Tyr recombinase domain-containing protein</fullName>
    </recommendedName>
</protein>
<dbReference type="SUPFAM" id="SSF56349">
    <property type="entry name" value="DNA breaking-rejoining enzymes"/>
    <property type="match status" value="1"/>
</dbReference>
<dbReference type="AlphaFoldDB" id="A0A934JW16"/>
<evidence type="ECO:0000313" key="2">
    <source>
        <dbReference type="Proteomes" id="UP000606991"/>
    </source>
</evidence>
<name>A0A934JW16_9BACT</name>
<accession>A0A934JW16</accession>
<reference evidence="1 2" key="1">
    <citation type="submission" date="2020-10" db="EMBL/GenBank/DDBJ databases">
        <title>Ca. Dormibacterota MAGs.</title>
        <authorList>
            <person name="Montgomery K."/>
        </authorList>
    </citation>
    <scope>NUCLEOTIDE SEQUENCE [LARGE SCALE GENOMIC DNA]</scope>
    <source>
        <strain evidence="1">SC8812_S17_18</strain>
    </source>
</reference>
<comment type="caution">
    <text evidence="1">The sequence shown here is derived from an EMBL/GenBank/DDBJ whole genome shotgun (WGS) entry which is preliminary data.</text>
</comment>
<dbReference type="GO" id="GO:0003677">
    <property type="term" value="F:DNA binding"/>
    <property type="evidence" value="ECO:0007669"/>
    <property type="project" value="InterPro"/>
</dbReference>
<dbReference type="Proteomes" id="UP000606991">
    <property type="component" value="Unassembled WGS sequence"/>
</dbReference>
<organism evidence="1 2">
    <name type="scientific">Candidatus Aeolococcus gillhamiae</name>
    <dbReference type="NCBI Taxonomy" id="3127015"/>
    <lineage>
        <taxon>Bacteria</taxon>
        <taxon>Bacillati</taxon>
        <taxon>Candidatus Dormiibacterota</taxon>
        <taxon>Candidatus Dormibacteria</taxon>
        <taxon>Candidatus Aeolococcales</taxon>
        <taxon>Candidatus Aeolococcaceae</taxon>
        <taxon>Candidatus Aeolococcus</taxon>
    </lineage>
</organism>
<evidence type="ECO:0008006" key="3">
    <source>
        <dbReference type="Google" id="ProtNLM"/>
    </source>
</evidence>
<evidence type="ECO:0000313" key="1">
    <source>
        <dbReference type="EMBL" id="MBJ7595992.1"/>
    </source>
</evidence>
<sequence length="565" mass="62850">MACQVNRVAWVRPRVDYCYECLPGGPFAPPACRRCGSEQYFSEGLCERCHPGGRLYAGSCRGCLAWGVYRAYASLCWSCRWWQTHYPLGDCQYCGRNTRVGDWGACRLCLEQARTLQEPGRALDLAGANRYGQQLFLANMQFQRPRTPRLKDEPPQAGPKNFTPLSWRQMPLLEVDPDPEVVRARALAADSDLLRYCQDVVRDHAKKYGWGKEQRNKVRRSLRLLQVLQDTPGAKINASDVLQLPRYGGSINSTLDVLAAAGLLIDDRKPLIDRYFAGKTATLPAPMLAELKIWLEVMLNGSTTPPRQRSRDPQTARIHILGAAPIVQAWAAAGHQSLAEITPEQVRASLPAGGSRRNFAEYGLRSLFTVLKARKLIFINPTRGMRVTPVNRSVPLPLDTGAIREALNSPDPAIALAVALVAFHALTSKELLDLTLTDIVDGRLTLGDRVIPLAGPVRVRLAAWLDHRVSTWPGSINPHLFVSRRSAPRVIPVGRQFPWFRTKLRPQALREDRILQEILATGGDIRRICDLFGISVSSALRYGATVGHPDLAEGHGWTLRTPDSM</sequence>
<gene>
    <name evidence="1" type="ORF">JF886_14260</name>
</gene>